<feature type="region of interest" description="Disordered" evidence="6">
    <location>
        <begin position="287"/>
        <end position="308"/>
    </location>
</feature>
<evidence type="ECO:0000256" key="3">
    <source>
        <dbReference type="ARBA" id="ARBA00023125"/>
    </source>
</evidence>
<dbReference type="GO" id="GO:0003700">
    <property type="term" value="F:DNA-binding transcription factor activity"/>
    <property type="evidence" value="ECO:0007669"/>
    <property type="project" value="InterPro"/>
</dbReference>
<dbReference type="InterPro" id="IPR044825">
    <property type="entry name" value="GLK1/2-like"/>
</dbReference>
<dbReference type="PROSITE" id="PS51294">
    <property type="entry name" value="HTH_MYB"/>
    <property type="match status" value="1"/>
</dbReference>
<dbReference type="InParanoid" id="A0A6P4A6H9"/>
<feature type="region of interest" description="Disordered" evidence="6">
    <location>
        <begin position="64"/>
        <end position="159"/>
    </location>
</feature>
<dbReference type="GO" id="GO:0000976">
    <property type="term" value="F:transcription cis-regulatory region binding"/>
    <property type="evidence" value="ECO:0007669"/>
    <property type="project" value="TreeGrafter"/>
</dbReference>
<evidence type="ECO:0000259" key="7">
    <source>
        <dbReference type="PROSITE" id="PS51294"/>
    </source>
</evidence>
<feature type="compositionally biased region" description="Low complexity" evidence="6">
    <location>
        <begin position="96"/>
        <end position="110"/>
    </location>
</feature>
<evidence type="ECO:0000256" key="1">
    <source>
        <dbReference type="ARBA" id="ARBA00004123"/>
    </source>
</evidence>
<dbReference type="NCBIfam" id="TIGR01557">
    <property type="entry name" value="myb_SHAQKYF"/>
    <property type="match status" value="1"/>
</dbReference>
<name>A0A6P4A6H9_ZIZJJ</name>
<keyword evidence="4" id="KW-0804">Transcription</keyword>
<dbReference type="GO" id="GO:0045893">
    <property type="term" value="P:positive regulation of DNA-templated transcription"/>
    <property type="evidence" value="ECO:0007669"/>
    <property type="project" value="InterPro"/>
</dbReference>
<reference evidence="9" key="1">
    <citation type="submission" date="2025-08" db="UniProtKB">
        <authorList>
            <consortium name="RefSeq"/>
        </authorList>
    </citation>
    <scope>IDENTIFICATION</scope>
    <source>
        <tissue evidence="9">Seedling</tissue>
    </source>
</reference>
<protein>
    <submittedName>
        <fullName evidence="9">Probable transcription factor GLK1</fullName>
    </submittedName>
</protein>
<dbReference type="RefSeq" id="XP_015881406.1">
    <property type="nucleotide sequence ID" value="XM_016025920.4"/>
</dbReference>
<evidence type="ECO:0000256" key="5">
    <source>
        <dbReference type="ARBA" id="ARBA00023242"/>
    </source>
</evidence>
<dbReference type="FunCoup" id="A0A6P4A6H9">
    <property type="interactions" value="1238"/>
</dbReference>
<feature type="compositionally biased region" description="Basic and acidic residues" evidence="6">
    <location>
        <begin position="111"/>
        <end position="126"/>
    </location>
</feature>
<dbReference type="InterPro" id="IPR001005">
    <property type="entry name" value="SANT/Myb"/>
</dbReference>
<dbReference type="InterPro" id="IPR009057">
    <property type="entry name" value="Homeodomain-like_sf"/>
</dbReference>
<keyword evidence="8" id="KW-1185">Reference proteome</keyword>
<keyword evidence="2" id="KW-0805">Transcription regulation</keyword>
<dbReference type="KEGG" id="zju:107417304"/>
<keyword evidence="5" id="KW-0539">Nucleus</keyword>
<feature type="compositionally biased region" description="Basic and acidic residues" evidence="6">
    <location>
        <begin position="81"/>
        <end position="95"/>
    </location>
</feature>
<dbReference type="Proteomes" id="UP001652623">
    <property type="component" value="Chromosome 4"/>
</dbReference>
<evidence type="ECO:0000256" key="2">
    <source>
        <dbReference type="ARBA" id="ARBA00023015"/>
    </source>
</evidence>
<comment type="subcellular location">
    <subcellularLocation>
        <location evidence="1">Nucleus</location>
    </subcellularLocation>
</comment>
<dbReference type="AlphaFoldDB" id="A0A6P4A6H9"/>
<dbReference type="SUPFAM" id="SSF46689">
    <property type="entry name" value="Homeodomain-like"/>
    <property type="match status" value="1"/>
</dbReference>
<dbReference type="FunFam" id="1.10.10.60:FF:000007">
    <property type="entry name" value="Two-component response regulator"/>
    <property type="match status" value="1"/>
</dbReference>
<keyword evidence="3" id="KW-0238">DNA-binding</keyword>
<dbReference type="PANTHER" id="PTHR31312">
    <property type="entry name" value="TRANSCRIPTION ACTIVATOR GLK1"/>
    <property type="match status" value="1"/>
</dbReference>
<evidence type="ECO:0000256" key="6">
    <source>
        <dbReference type="SAM" id="MobiDB-lite"/>
    </source>
</evidence>
<dbReference type="InterPro" id="IPR017930">
    <property type="entry name" value="Myb_dom"/>
</dbReference>
<proteinExistence type="predicted"/>
<sequence>MLAVSPLRDTCRDENQGEVERFDLTDFGDGNQLDSIDFDDLFIGINDGDVLPDLEMDPEILAEFSASGGEESEINTSLSAEKLEDNRKREEDDKVSGSGSASSRLNSSRSSRGEDGEIVSKREERVAVSTNNTSQKEEYKGRKSSTTAQSKNSQGKRKVKVDWTAELHRRFVQAVEQLGVDKAVPSRILELMGIDCLTRHNIASHLQKYRSHRKHLLAREAEAASWTQRRQMYGSVATGGGGVPKREMSPWLAPTMGFPPITPPMHPQHFRPLHVWGHPTVDQSLMHMWPKHSPSPPPPAPPSAVWPPAPPPPDPSYWHPRHQRVPSALTPGTPCFPQPLATTRFGAPPVPGIPPHALYKVDPSISVPTGQSGPHPLLDFHPSKESVDSAIGDVLSKPWLPLPLGLKPPSLDSVMVELQRQGVPKVPPSCA</sequence>
<dbReference type="PANTHER" id="PTHR31312:SF1">
    <property type="entry name" value="TRANSCRIPTION ACTIVATOR GLK1"/>
    <property type="match status" value="1"/>
</dbReference>
<accession>A0A6P4A6H9</accession>
<dbReference type="InterPro" id="IPR006447">
    <property type="entry name" value="Myb_dom_plants"/>
</dbReference>
<evidence type="ECO:0000256" key="4">
    <source>
        <dbReference type="ARBA" id="ARBA00023163"/>
    </source>
</evidence>
<organism evidence="8 9">
    <name type="scientific">Ziziphus jujuba</name>
    <name type="common">Chinese jujube</name>
    <name type="synonym">Ziziphus sativa</name>
    <dbReference type="NCBI Taxonomy" id="326968"/>
    <lineage>
        <taxon>Eukaryota</taxon>
        <taxon>Viridiplantae</taxon>
        <taxon>Streptophyta</taxon>
        <taxon>Embryophyta</taxon>
        <taxon>Tracheophyta</taxon>
        <taxon>Spermatophyta</taxon>
        <taxon>Magnoliopsida</taxon>
        <taxon>eudicotyledons</taxon>
        <taxon>Gunneridae</taxon>
        <taxon>Pentapetalae</taxon>
        <taxon>rosids</taxon>
        <taxon>fabids</taxon>
        <taxon>Rosales</taxon>
        <taxon>Rhamnaceae</taxon>
        <taxon>Paliureae</taxon>
        <taxon>Ziziphus</taxon>
    </lineage>
</organism>
<feature type="domain" description="HTH myb-type" evidence="7">
    <location>
        <begin position="155"/>
        <end position="214"/>
    </location>
</feature>
<evidence type="ECO:0000313" key="9">
    <source>
        <dbReference type="RefSeq" id="XP_015881406.1"/>
    </source>
</evidence>
<feature type="compositionally biased region" description="Polar residues" evidence="6">
    <location>
        <begin position="144"/>
        <end position="153"/>
    </location>
</feature>
<evidence type="ECO:0000313" key="8">
    <source>
        <dbReference type="Proteomes" id="UP001652623"/>
    </source>
</evidence>
<dbReference type="Pfam" id="PF00249">
    <property type="entry name" value="Myb_DNA-binding"/>
    <property type="match status" value="1"/>
</dbReference>
<gene>
    <name evidence="9" type="primary">LOC107417304</name>
</gene>
<feature type="compositionally biased region" description="Pro residues" evidence="6">
    <location>
        <begin position="293"/>
        <end position="308"/>
    </location>
</feature>
<dbReference type="SMR" id="A0A6P4A6H9"/>
<dbReference type="GeneID" id="107417304"/>
<dbReference type="GO" id="GO:0005634">
    <property type="term" value="C:nucleus"/>
    <property type="evidence" value="ECO:0007669"/>
    <property type="project" value="UniProtKB-SubCell"/>
</dbReference>
<dbReference type="Gene3D" id="1.10.10.60">
    <property type="entry name" value="Homeodomain-like"/>
    <property type="match status" value="1"/>
</dbReference>